<feature type="transmembrane region" description="Helical" evidence="12">
    <location>
        <begin position="48"/>
        <end position="67"/>
    </location>
</feature>
<feature type="region of interest" description="Disordered" evidence="13">
    <location>
        <begin position="151"/>
        <end position="186"/>
    </location>
</feature>
<keyword evidence="6 12" id="KW-0256">Endoplasmic reticulum</keyword>
<dbReference type="OMA" id="CEGQKDK"/>
<evidence type="ECO:0000256" key="9">
    <source>
        <dbReference type="ARBA" id="ARBA00022989"/>
    </source>
</evidence>
<dbReference type="Pfam" id="PF18035">
    <property type="entry name" value="Bap31_Bap29_C"/>
    <property type="match status" value="1"/>
</dbReference>
<evidence type="ECO:0000256" key="6">
    <source>
        <dbReference type="ARBA" id="ARBA00022824"/>
    </source>
</evidence>
<keyword evidence="11 12" id="KW-0472">Membrane</keyword>
<feature type="transmembrane region" description="Helical" evidence="12">
    <location>
        <begin position="103"/>
        <end position="120"/>
    </location>
</feature>
<dbReference type="PANTHER" id="PTHR12701:SF20">
    <property type="entry name" value="ENDOPLASMIC RETICULUM TRANSMEMBRANE PROTEIN"/>
    <property type="match status" value="1"/>
</dbReference>
<evidence type="ECO:0000256" key="5">
    <source>
        <dbReference type="ARBA" id="ARBA00022703"/>
    </source>
</evidence>
<dbReference type="HOGENOM" id="CLU_070975_1_0_1"/>
<dbReference type="KEGG" id="tut:107365275"/>
<feature type="compositionally biased region" description="Basic and acidic residues" evidence="13">
    <location>
        <begin position="153"/>
        <end position="176"/>
    </location>
</feature>
<dbReference type="InterPro" id="IPR008417">
    <property type="entry name" value="BAP29/BAP31"/>
</dbReference>
<evidence type="ECO:0000259" key="14">
    <source>
        <dbReference type="Pfam" id="PF05529"/>
    </source>
</evidence>
<accession>T1KL93</accession>
<keyword evidence="7 12" id="KW-0931">ER-Golgi transport</keyword>
<sequence length="245" mass="27566">MSLQWTLVATFLYIEIAIVIILLLPIISPRKWQSFFKSRFLQSIERQSNLYFTGFLLILVLLFLDSIREMRRYSVGREHDEHAGHLNTELAHSMKLFRAQRNFYIAGFALFLCLVIRRIASLLSQTAQLKNQLEAVTAQAKGASKAAEALLKASDDGNKKSKTKAGGDKAENKDEPTSPSAGELKRLRSELAGIKEELIKSKNELAKAEAVKKQAEGISREYDRLAEEHEKLIKKMGMAGDKKGD</sequence>
<feature type="domain" description="Bap31/Bap29 cytoplasmic coiled-coil" evidence="15">
    <location>
        <begin position="190"/>
        <end position="245"/>
    </location>
</feature>
<dbReference type="OrthoDB" id="435607at2759"/>
<dbReference type="Gene3D" id="1.20.5.110">
    <property type="match status" value="1"/>
</dbReference>
<evidence type="ECO:0000313" key="16">
    <source>
        <dbReference type="EnsemblMetazoa" id="tetur14g01630.1"/>
    </source>
</evidence>
<reference evidence="16" key="2">
    <citation type="submission" date="2015-06" db="UniProtKB">
        <authorList>
            <consortium name="EnsemblMetazoa"/>
        </authorList>
    </citation>
    <scope>IDENTIFICATION</scope>
</reference>
<dbReference type="EnsemblMetazoa" id="tetur14g01630.1">
    <property type="protein sequence ID" value="tetur14g01630.1"/>
    <property type="gene ID" value="tetur14g01630"/>
</dbReference>
<dbReference type="AlphaFoldDB" id="T1KL93"/>
<comment type="similarity">
    <text evidence="2 12">Belongs to the BCAP29/BCAP31 family.</text>
</comment>
<keyword evidence="5" id="KW-0053">Apoptosis</keyword>
<protein>
    <recommendedName>
        <fullName evidence="12">Endoplasmic reticulum transmembrane protein</fullName>
    </recommendedName>
</protein>
<comment type="function">
    <text evidence="12">May play a role in anterograde transport of membrane proteins from the endoplasmic reticulum to the Golgi.</text>
</comment>
<evidence type="ECO:0000256" key="13">
    <source>
        <dbReference type="SAM" id="MobiDB-lite"/>
    </source>
</evidence>
<dbReference type="EMBL" id="CAEY01000210">
    <property type="status" value="NOT_ANNOTATED_CDS"/>
    <property type="molecule type" value="Genomic_DNA"/>
</dbReference>
<dbReference type="Proteomes" id="UP000015104">
    <property type="component" value="Unassembled WGS sequence"/>
</dbReference>
<dbReference type="GO" id="GO:0005789">
    <property type="term" value="C:endoplasmic reticulum membrane"/>
    <property type="evidence" value="ECO:0007669"/>
    <property type="project" value="UniProtKB-SubCell"/>
</dbReference>
<dbReference type="InterPro" id="IPR041672">
    <property type="entry name" value="Bap31/Bap29_C"/>
</dbReference>
<evidence type="ECO:0000259" key="15">
    <source>
        <dbReference type="Pfam" id="PF18035"/>
    </source>
</evidence>
<keyword evidence="17" id="KW-1185">Reference proteome</keyword>
<evidence type="ECO:0000256" key="8">
    <source>
        <dbReference type="ARBA" id="ARBA00022927"/>
    </source>
</evidence>
<dbReference type="GO" id="GO:0070973">
    <property type="term" value="P:protein localization to endoplasmic reticulum exit site"/>
    <property type="evidence" value="ECO:0007669"/>
    <property type="project" value="UniProtKB-UniRule"/>
</dbReference>
<evidence type="ECO:0000256" key="7">
    <source>
        <dbReference type="ARBA" id="ARBA00022892"/>
    </source>
</evidence>
<gene>
    <name evidence="16" type="primary">107365275</name>
</gene>
<proteinExistence type="inferred from homology"/>
<evidence type="ECO:0000313" key="17">
    <source>
        <dbReference type="Proteomes" id="UP000015104"/>
    </source>
</evidence>
<dbReference type="InterPro" id="IPR040463">
    <property type="entry name" value="BAP29/BAP31_N"/>
</dbReference>
<evidence type="ECO:0000256" key="11">
    <source>
        <dbReference type="ARBA" id="ARBA00023136"/>
    </source>
</evidence>
<keyword evidence="8 12" id="KW-0653">Protein transport</keyword>
<feature type="transmembrane region" description="Helical" evidence="12">
    <location>
        <begin position="6"/>
        <end position="27"/>
    </location>
</feature>
<dbReference type="GO" id="GO:0006888">
    <property type="term" value="P:endoplasmic reticulum to Golgi vesicle-mediated transport"/>
    <property type="evidence" value="ECO:0007669"/>
    <property type="project" value="UniProtKB-UniRule"/>
</dbReference>
<evidence type="ECO:0000256" key="4">
    <source>
        <dbReference type="ARBA" id="ARBA00022692"/>
    </source>
</evidence>
<evidence type="ECO:0000256" key="10">
    <source>
        <dbReference type="ARBA" id="ARBA00023054"/>
    </source>
</evidence>
<evidence type="ECO:0000256" key="3">
    <source>
        <dbReference type="ARBA" id="ARBA00022448"/>
    </source>
</evidence>
<dbReference type="eggNOG" id="KOG1962">
    <property type="taxonomic scope" value="Eukaryota"/>
</dbReference>
<dbReference type="GO" id="GO:0006915">
    <property type="term" value="P:apoptotic process"/>
    <property type="evidence" value="ECO:0007669"/>
    <property type="project" value="UniProtKB-KW"/>
</dbReference>
<dbReference type="STRING" id="32264.T1KL93"/>
<reference evidence="17" key="1">
    <citation type="submission" date="2011-08" db="EMBL/GenBank/DDBJ databases">
        <authorList>
            <person name="Rombauts S."/>
        </authorList>
    </citation>
    <scope>NUCLEOTIDE SEQUENCE</scope>
    <source>
        <strain evidence="17">London</strain>
    </source>
</reference>
<name>T1KL93_TETUR</name>
<evidence type="ECO:0000256" key="1">
    <source>
        <dbReference type="ARBA" id="ARBA00004477"/>
    </source>
</evidence>
<keyword evidence="10" id="KW-0175">Coiled coil</keyword>
<feature type="domain" description="BAP29/BAP31 transmembrane" evidence="14">
    <location>
        <begin position="1"/>
        <end position="135"/>
    </location>
</feature>
<keyword evidence="9 12" id="KW-1133">Transmembrane helix</keyword>
<dbReference type="Pfam" id="PF05529">
    <property type="entry name" value="Bap31"/>
    <property type="match status" value="1"/>
</dbReference>
<keyword evidence="4 12" id="KW-0812">Transmembrane</keyword>
<dbReference type="PANTHER" id="PTHR12701">
    <property type="entry name" value="BCR-ASSOCIATED PROTEIN, BAP"/>
    <property type="match status" value="1"/>
</dbReference>
<keyword evidence="3 12" id="KW-0813">Transport</keyword>
<comment type="subcellular location">
    <subcellularLocation>
        <location evidence="1 12">Endoplasmic reticulum membrane</location>
        <topology evidence="1 12">Multi-pass membrane protein</topology>
    </subcellularLocation>
</comment>
<organism evidence="16 17">
    <name type="scientific">Tetranychus urticae</name>
    <name type="common">Two-spotted spider mite</name>
    <dbReference type="NCBI Taxonomy" id="32264"/>
    <lineage>
        <taxon>Eukaryota</taxon>
        <taxon>Metazoa</taxon>
        <taxon>Ecdysozoa</taxon>
        <taxon>Arthropoda</taxon>
        <taxon>Chelicerata</taxon>
        <taxon>Arachnida</taxon>
        <taxon>Acari</taxon>
        <taxon>Acariformes</taxon>
        <taxon>Trombidiformes</taxon>
        <taxon>Prostigmata</taxon>
        <taxon>Eleutherengona</taxon>
        <taxon>Raphignathae</taxon>
        <taxon>Tetranychoidea</taxon>
        <taxon>Tetranychidae</taxon>
        <taxon>Tetranychus</taxon>
    </lineage>
</organism>
<dbReference type="GO" id="GO:0006886">
    <property type="term" value="P:intracellular protein transport"/>
    <property type="evidence" value="ECO:0007669"/>
    <property type="project" value="UniProtKB-UniRule"/>
</dbReference>
<evidence type="ECO:0000256" key="2">
    <source>
        <dbReference type="ARBA" id="ARBA00007956"/>
    </source>
</evidence>
<dbReference type="FunFam" id="1.20.5.110:FF:000011">
    <property type="entry name" value="B-cell receptor-associated protein 29"/>
    <property type="match status" value="1"/>
</dbReference>
<evidence type="ECO:0000256" key="12">
    <source>
        <dbReference type="RuleBase" id="RU367026"/>
    </source>
</evidence>